<dbReference type="PANTHER" id="PTHR11614">
    <property type="entry name" value="PHOSPHOLIPASE-RELATED"/>
    <property type="match status" value="1"/>
</dbReference>
<evidence type="ECO:0000313" key="4">
    <source>
        <dbReference type="Proteomes" id="UP000053372"/>
    </source>
</evidence>
<evidence type="ECO:0000313" key="3">
    <source>
        <dbReference type="EMBL" id="KST68684.1"/>
    </source>
</evidence>
<dbReference type="Proteomes" id="UP000053372">
    <property type="component" value="Unassembled WGS sequence"/>
</dbReference>
<dbReference type="EMBL" id="LMTZ01000053">
    <property type="protein sequence ID" value="KST68670.1"/>
    <property type="molecule type" value="Genomic_DNA"/>
</dbReference>
<dbReference type="InterPro" id="IPR000073">
    <property type="entry name" value="AB_hydrolase_1"/>
</dbReference>
<dbReference type="OrthoDB" id="9806902at2"/>
<evidence type="ECO:0000313" key="2">
    <source>
        <dbReference type="EMBL" id="KST68670.1"/>
    </source>
</evidence>
<reference evidence="3 4" key="1">
    <citation type="journal article" date="2015" name="Genome Announc.">
        <title>Draft Genome of the Euendolithic (true boring) Cyanobacterium Mastigocoleus testarum strain BC008.</title>
        <authorList>
            <person name="Guida B.S."/>
            <person name="Garcia-Pichel F."/>
        </authorList>
    </citation>
    <scope>NUCLEOTIDE SEQUENCE [LARGE SCALE GENOMIC DNA]</scope>
    <source>
        <strain evidence="3 4">BC008</strain>
    </source>
</reference>
<evidence type="ECO:0000259" key="1">
    <source>
        <dbReference type="Pfam" id="PF12146"/>
    </source>
</evidence>
<dbReference type="InterPro" id="IPR051044">
    <property type="entry name" value="MAG_DAG_Lipase"/>
</dbReference>
<dbReference type="InterPro" id="IPR029058">
    <property type="entry name" value="AB_hydrolase_fold"/>
</dbReference>
<dbReference type="EMBL" id="LMTZ01000052">
    <property type="protein sequence ID" value="KST68684.1"/>
    <property type="molecule type" value="Genomic_DNA"/>
</dbReference>
<comment type="caution">
    <text evidence="3">The sequence shown here is derived from an EMBL/GenBank/DDBJ whole genome shotgun (WGS) entry which is preliminary data.</text>
</comment>
<organism evidence="3 4">
    <name type="scientific">Mastigocoleus testarum BC008</name>
    <dbReference type="NCBI Taxonomy" id="371196"/>
    <lineage>
        <taxon>Bacteria</taxon>
        <taxon>Bacillati</taxon>
        <taxon>Cyanobacteriota</taxon>
        <taxon>Cyanophyceae</taxon>
        <taxon>Nostocales</taxon>
        <taxon>Hapalosiphonaceae</taxon>
        <taxon>Mastigocoleus</taxon>
    </lineage>
</organism>
<gene>
    <name evidence="2" type="ORF">BC008_01555</name>
    <name evidence="3" type="ORF">BC008_01630</name>
</gene>
<keyword evidence="4" id="KW-1185">Reference proteome</keyword>
<dbReference type="AlphaFoldDB" id="A0A0V7ZVL8"/>
<proteinExistence type="predicted"/>
<protein>
    <submittedName>
        <fullName evidence="3">Lysophospholipase</fullName>
    </submittedName>
</protein>
<dbReference type="Pfam" id="PF12146">
    <property type="entry name" value="Hydrolase_4"/>
    <property type="match status" value="1"/>
</dbReference>
<name>A0A0V7ZVL8_9CYAN</name>
<dbReference type="PRINTS" id="PR00111">
    <property type="entry name" value="ABHYDROLASE"/>
</dbReference>
<dbReference type="RefSeq" id="WP_027845591.1">
    <property type="nucleotide sequence ID" value="NZ_LMTZ01000052.1"/>
</dbReference>
<dbReference type="SUPFAM" id="SSF53474">
    <property type="entry name" value="alpha/beta-Hydrolases"/>
    <property type="match status" value="1"/>
</dbReference>
<sequence>MKYNEGLFQGAGGVNLYYQSWHPQTEVRGVLSIVHGLGSHSSSYGNIVEHLIPRSYAIYTFDLRGHGRSDGQRGHINSWEEIRTDLKAFLQLVETQLPNLPQFILGHSMGGVVVLDYVMRFCVYRSSLFGAITLAPAVGKLGISPFKLTIGKILSRVLPRFTLSTGLKLDTGARDEKVLAAYAEDKLRHTRGSARLSTEFIDTVNWIHAHIEDLQIPLLIIQGGADTVTLPEGSRQFFQKVTFPDKELLEYPEAYHEIQDDFGYEQVMADLGSWLERHLSPTE</sequence>
<dbReference type="InterPro" id="IPR022742">
    <property type="entry name" value="Hydrolase_4"/>
</dbReference>
<dbReference type="Gene3D" id="3.40.50.1820">
    <property type="entry name" value="alpha/beta hydrolase"/>
    <property type="match status" value="1"/>
</dbReference>
<feature type="domain" description="Serine aminopeptidase S33" evidence="1">
    <location>
        <begin position="26"/>
        <end position="259"/>
    </location>
</feature>
<accession>A0A0V7ZVL8</accession>